<sequence length="194" mass="22250">MTRKGQELPSIAEKYSTWHSWNRLLIPFQTRLSRHSVKELIQKEIKEVEFHEPTRANEPERVSVKQCRDAAIHIVESTADSDESMKTLFDAASILRKAINRSKKWVFSGSLQLLLQVDNKRSKAVYCTREIPQHLAVSLAIHQGVRSKELVNLLHGFGMAVEYNRLLRLESQIEETVLNCIESEGGMFLPPDIL</sequence>
<dbReference type="Proteomes" id="UP000275408">
    <property type="component" value="Unassembled WGS sequence"/>
</dbReference>
<dbReference type="PANTHER" id="PTHR47018:SF3">
    <property type="entry name" value="MYCBP-ASSOCIATED PROTEIN"/>
    <property type="match status" value="1"/>
</dbReference>
<comment type="caution">
    <text evidence="1">The sequence shown here is derived from an EMBL/GenBank/DDBJ whole genome shotgun (WGS) entry which is preliminary data.</text>
</comment>
<accession>A0A3M6TKD0</accession>
<dbReference type="EMBL" id="RCHS01003435">
    <property type="protein sequence ID" value="RMX41852.1"/>
    <property type="molecule type" value="Genomic_DNA"/>
</dbReference>
<keyword evidence="2" id="KW-1185">Reference proteome</keyword>
<protein>
    <submittedName>
        <fullName evidence="1">Uncharacterized protein</fullName>
    </submittedName>
</protein>
<proteinExistence type="predicted"/>
<name>A0A3M6TKD0_POCDA</name>
<gene>
    <name evidence="1" type="ORF">pdam_00023766</name>
</gene>
<evidence type="ECO:0000313" key="2">
    <source>
        <dbReference type="Proteomes" id="UP000275408"/>
    </source>
</evidence>
<reference evidence="1 2" key="1">
    <citation type="journal article" date="2018" name="Sci. Rep.">
        <title>Comparative analysis of the Pocillopora damicornis genome highlights role of immune system in coral evolution.</title>
        <authorList>
            <person name="Cunning R."/>
            <person name="Bay R.A."/>
            <person name="Gillette P."/>
            <person name="Baker A.C."/>
            <person name="Traylor-Knowles N."/>
        </authorList>
    </citation>
    <scope>NUCLEOTIDE SEQUENCE [LARGE SCALE GENOMIC DNA]</scope>
    <source>
        <strain evidence="1">RSMAS</strain>
        <tissue evidence="1">Whole animal</tissue>
    </source>
</reference>
<dbReference type="AlphaFoldDB" id="A0A3M6TKD0"/>
<dbReference type="PANTHER" id="PTHR47018">
    <property type="entry name" value="CXC DOMAIN-CONTAINING PROTEIN-RELATED"/>
    <property type="match status" value="1"/>
</dbReference>
<evidence type="ECO:0000313" key="1">
    <source>
        <dbReference type="EMBL" id="RMX41852.1"/>
    </source>
</evidence>
<organism evidence="1 2">
    <name type="scientific">Pocillopora damicornis</name>
    <name type="common">Cauliflower coral</name>
    <name type="synonym">Millepora damicornis</name>
    <dbReference type="NCBI Taxonomy" id="46731"/>
    <lineage>
        <taxon>Eukaryota</taxon>
        <taxon>Metazoa</taxon>
        <taxon>Cnidaria</taxon>
        <taxon>Anthozoa</taxon>
        <taxon>Hexacorallia</taxon>
        <taxon>Scleractinia</taxon>
        <taxon>Astrocoeniina</taxon>
        <taxon>Pocilloporidae</taxon>
        <taxon>Pocillopora</taxon>
    </lineage>
</organism>